<accession>A0A0A9FP71</accession>
<evidence type="ECO:0000313" key="1">
    <source>
        <dbReference type="EMBL" id="JAE14615.1"/>
    </source>
</evidence>
<reference evidence="1" key="1">
    <citation type="submission" date="2014-09" db="EMBL/GenBank/DDBJ databases">
        <authorList>
            <person name="Magalhaes I.L.F."/>
            <person name="Oliveira U."/>
            <person name="Santos F.R."/>
            <person name="Vidigal T.H.D.A."/>
            <person name="Brescovit A.D."/>
            <person name="Santos A.J."/>
        </authorList>
    </citation>
    <scope>NUCLEOTIDE SEQUENCE</scope>
    <source>
        <tissue evidence="1">Shoot tissue taken approximately 20 cm above the soil surface</tissue>
    </source>
</reference>
<protein>
    <submittedName>
        <fullName evidence="1">Uncharacterized protein</fullName>
    </submittedName>
</protein>
<organism evidence="1">
    <name type="scientific">Arundo donax</name>
    <name type="common">Giant reed</name>
    <name type="synonym">Donax arundinaceus</name>
    <dbReference type="NCBI Taxonomy" id="35708"/>
    <lineage>
        <taxon>Eukaryota</taxon>
        <taxon>Viridiplantae</taxon>
        <taxon>Streptophyta</taxon>
        <taxon>Embryophyta</taxon>
        <taxon>Tracheophyta</taxon>
        <taxon>Spermatophyta</taxon>
        <taxon>Magnoliopsida</taxon>
        <taxon>Liliopsida</taxon>
        <taxon>Poales</taxon>
        <taxon>Poaceae</taxon>
        <taxon>PACMAD clade</taxon>
        <taxon>Arundinoideae</taxon>
        <taxon>Arundineae</taxon>
        <taxon>Arundo</taxon>
    </lineage>
</organism>
<reference evidence="1" key="2">
    <citation type="journal article" date="2015" name="Data Brief">
        <title>Shoot transcriptome of the giant reed, Arundo donax.</title>
        <authorList>
            <person name="Barrero R.A."/>
            <person name="Guerrero F.D."/>
            <person name="Moolhuijzen P."/>
            <person name="Goolsby J.A."/>
            <person name="Tidwell J."/>
            <person name="Bellgard S.E."/>
            <person name="Bellgard M.I."/>
        </authorList>
    </citation>
    <scope>NUCLEOTIDE SEQUENCE</scope>
    <source>
        <tissue evidence="1">Shoot tissue taken approximately 20 cm above the soil surface</tissue>
    </source>
</reference>
<sequence length="11" mass="1177">MGQPVCSQKLS</sequence>
<proteinExistence type="predicted"/>
<dbReference type="EMBL" id="GBRH01183281">
    <property type="protein sequence ID" value="JAE14615.1"/>
    <property type="molecule type" value="Transcribed_RNA"/>
</dbReference>
<name>A0A0A9FP71_ARUDO</name>